<keyword evidence="9" id="KW-0479">Metal-binding</keyword>
<dbReference type="GO" id="GO:0019843">
    <property type="term" value="F:rRNA binding"/>
    <property type="evidence" value="ECO:0007669"/>
    <property type="project" value="UniProtKB-KW"/>
</dbReference>
<sequence>MSIDFSLFEKKAKLSFVDKNLLKQAFIHRSYINENPKIGLSHNERLEFLGDAVLELVVTEFLYKKYPEKAEGELTSYRSALVNAIVLSEVASELGMNEFLLLSKGEAKDTGKARQYILANTIEALVGALYLDQGYERSSEFISSILFGRVDEIVEKRLWQDAKSYVQEKAQEKFSVTPSYKVISEIGPDHDKQFTVGIYFGTGLVAEGKGKSKQEAEQKAAEKALKTNGWWD</sequence>
<dbReference type="GO" id="GO:0003725">
    <property type="term" value="F:double-stranded RNA binding"/>
    <property type="evidence" value="ECO:0007669"/>
    <property type="project" value="TreeGrafter"/>
</dbReference>
<reference evidence="13 14" key="1">
    <citation type="journal article" date="2015" name="Nature">
        <title>rRNA introns, odd ribosomes, and small enigmatic genomes across a large radiation of phyla.</title>
        <authorList>
            <person name="Brown C.T."/>
            <person name="Hug L.A."/>
            <person name="Thomas B.C."/>
            <person name="Sharon I."/>
            <person name="Castelle C.J."/>
            <person name="Singh A."/>
            <person name="Wilkins M.J."/>
            <person name="Williams K.H."/>
            <person name="Banfield J.F."/>
        </authorList>
    </citation>
    <scope>NUCLEOTIDE SEQUENCE [LARGE SCALE GENOMIC DNA]</scope>
</reference>
<evidence type="ECO:0000256" key="3">
    <source>
        <dbReference type="ARBA" id="ARBA00022552"/>
    </source>
</evidence>
<organism evidence="13 14">
    <name type="scientific">Candidatus Nomurabacteria bacterium GW2011_GWB1_37_5</name>
    <dbReference type="NCBI Taxonomy" id="1618742"/>
    <lineage>
        <taxon>Bacteria</taxon>
        <taxon>Candidatus Nomuraibacteriota</taxon>
    </lineage>
</organism>
<keyword evidence="3 9" id="KW-0698">rRNA processing</keyword>
<feature type="binding site" evidence="9">
    <location>
        <position position="123"/>
    </location>
    <ligand>
        <name>Mg(2+)</name>
        <dbReference type="ChEBI" id="CHEBI:18420"/>
    </ligand>
</feature>
<dbReference type="InterPro" id="IPR014720">
    <property type="entry name" value="dsRBD_dom"/>
</dbReference>
<comment type="function">
    <text evidence="9">Digests double-stranded RNA. Involved in the processing of primary rRNA transcript to yield the immediate precursors to the large and small rRNAs (23S and 16S). Processes some mRNAs, and tRNAs when they are encoded in the rRNA operon. Processes pre-crRNA and tracrRNA of type II CRISPR loci if present in the organism.</text>
</comment>
<keyword evidence="9" id="KW-0963">Cytoplasm</keyword>
<dbReference type="HAMAP" id="MF_00104">
    <property type="entry name" value="RNase_III"/>
    <property type="match status" value="1"/>
</dbReference>
<comment type="subunit">
    <text evidence="9">Homodimer.</text>
</comment>
<comment type="similarity">
    <text evidence="2">Belongs to the ribonuclease III family.</text>
</comment>
<dbReference type="EMBL" id="LBTF01000028">
    <property type="protein sequence ID" value="KKQ35027.1"/>
    <property type="molecule type" value="Genomic_DNA"/>
</dbReference>
<keyword evidence="9" id="KW-0819">tRNA processing</keyword>
<dbReference type="PROSITE" id="PS50137">
    <property type="entry name" value="DS_RBD"/>
    <property type="match status" value="1"/>
</dbReference>
<dbReference type="Gene3D" id="1.10.1520.10">
    <property type="entry name" value="Ribonuclease III domain"/>
    <property type="match status" value="1"/>
</dbReference>
<keyword evidence="9" id="KW-0460">Magnesium</keyword>
<feature type="compositionally biased region" description="Basic and acidic residues" evidence="10">
    <location>
        <begin position="211"/>
        <end position="225"/>
    </location>
</feature>
<evidence type="ECO:0000313" key="13">
    <source>
        <dbReference type="EMBL" id="KKQ35027.1"/>
    </source>
</evidence>
<evidence type="ECO:0000256" key="7">
    <source>
        <dbReference type="ARBA" id="ARBA00022801"/>
    </source>
</evidence>
<dbReference type="CDD" id="cd00593">
    <property type="entry name" value="RIBOc"/>
    <property type="match status" value="1"/>
</dbReference>
<dbReference type="AlphaFoldDB" id="A0A0G0GY95"/>
<evidence type="ECO:0000256" key="8">
    <source>
        <dbReference type="ARBA" id="ARBA00022884"/>
    </source>
</evidence>
<dbReference type="GO" id="GO:0005737">
    <property type="term" value="C:cytoplasm"/>
    <property type="evidence" value="ECO:0007669"/>
    <property type="project" value="UniProtKB-SubCell"/>
</dbReference>
<dbReference type="InterPro" id="IPR036389">
    <property type="entry name" value="RNase_III_sf"/>
</dbReference>
<dbReference type="SMART" id="SM00535">
    <property type="entry name" value="RIBOc"/>
    <property type="match status" value="1"/>
</dbReference>
<dbReference type="SUPFAM" id="SSF54768">
    <property type="entry name" value="dsRNA-binding domain-like"/>
    <property type="match status" value="1"/>
</dbReference>
<feature type="binding site" evidence="9">
    <location>
        <position position="47"/>
    </location>
    <ligand>
        <name>Mg(2+)</name>
        <dbReference type="ChEBI" id="CHEBI:18420"/>
    </ligand>
</feature>
<evidence type="ECO:0000256" key="4">
    <source>
        <dbReference type="ARBA" id="ARBA00022664"/>
    </source>
</evidence>
<dbReference type="InterPro" id="IPR011907">
    <property type="entry name" value="RNase_III"/>
</dbReference>
<evidence type="ECO:0000256" key="1">
    <source>
        <dbReference type="ARBA" id="ARBA00000109"/>
    </source>
</evidence>
<dbReference type="Pfam" id="PF14622">
    <property type="entry name" value="Ribonucleas_3_3"/>
    <property type="match status" value="1"/>
</dbReference>
<comment type="cofactor">
    <cofactor evidence="9">
        <name>Mg(2+)</name>
        <dbReference type="ChEBI" id="CHEBI:18420"/>
    </cofactor>
</comment>
<protein>
    <recommendedName>
        <fullName evidence="9">Ribonuclease 3</fullName>
        <ecNumber evidence="9">3.1.26.3</ecNumber>
    </recommendedName>
    <alternativeName>
        <fullName evidence="9">Ribonuclease III</fullName>
        <shortName evidence="9">RNase III</shortName>
    </alternativeName>
</protein>
<evidence type="ECO:0000256" key="5">
    <source>
        <dbReference type="ARBA" id="ARBA00022722"/>
    </source>
</evidence>
<accession>A0A0G0GY95</accession>
<dbReference type="GO" id="GO:0006397">
    <property type="term" value="P:mRNA processing"/>
    <property type="evidence" value="ECO:0007669"/>
    <property type="project" value="UniProtKB-UniRule"/>
</dbReference>
<dbReference type="SMART" id="SM00358">
    <property type="entry name" value="DSRM"/>
    <property type="match status" value="1"/>
</dbReference>
<dbReference type="SUPFAM" id="SSF69065">
    <property type="entry name" value="RNase III domain-like"/>
    <property type="match status" value="1"/>
</dbReference>
<feature type="region of interest" description="Disordered" evidence="10">
    <location>
        <begin position="211"/>
        <end position="232"/>
    </location>
</feature>
<keyword evidence="6 9" id="KW-0255">Endonuclease</keyword>
<dbReference type="PROSITE" id="PS00517">
    <property type="entry name" value="RNASE_3_1"/>
    <property type="match status" value="1"/>
</dbReference>
<evidence type="ECO:0000256" key="9">
    <source>
        <dbReference type="HAMAP-Rule" id="MF_00104"/>
    </source>
</evidence>
<dbReference type="PATRIC" id="fig|1618742.3.peg.505"/>
<dbReference type="PROSITE" id="PS50142">
    <property type="entry name" value="RNASE_3_2"/>
    <property type="match status" value="1"/>
</dbReference>
<dbReference type="GO" id="GO:0004525">
    <property type="term" value="F:ribonuclease III activity"/>
    <property type="evidence" value="ECO:0007669"/>
    <property type="project" value="UniProtKB-UniRule"/>
</dbReference>
<dbReference type="Gene3D" id="3.30.160.20">
    <property type="match status" value="1"/>
</dbReference>
<dbReference type="GO" id="GO:0008033">
    <property type="term" value="P:tRNA processing"/>
    <property type="evidence" value="ECO:0007669"/>
    <property type="project" value="UniProtKB-KW"/>
</dbReference>
<gene>
    <name evidence="9" type="primary">rnc</name>
    <name evidence="13" type="ORF">US50_C0028G0006</name>
</gene>
<comment type="catalytic activity">
    <reaction evidence="1 9">
        <text>Endonucleolytic cleavage to 5'-phosphomonoester.</text>
        <dbReference type="EC" id="3.1.26.3"/>
    </reaction>
</comment>
<evidence type="ECO:0000256" key="6">
    <source>
        <dbReference type="ARBA" id="ARBA00022759"/>
    </source>
</evidence>
<dbReference type="InterPro" id="IPR000999">
    <property type="entry name" value="RNase_III_dom"/>
</dbReference>
<evidence type="ECO:0000256" key="2">
    <source>
        <dbReference type="ARBA" id="ARBA00010183"/>
    </source>
</evidence>
<dbReference type="GO" id="GO:0006364">
    <property type="term" value="P:rRNA processing"/>
    <property type="evidence" value="ECO:0007669"/>
    <property type="project" value="UniProtKB-UniRule"/>
</dbReference>
<keyword evidence="7 9" id="KW-0378">Hydrolase</keyword>
<keyword evidence="4 9" id="KW-0507">mRNA processing</keyword>
<feature type="domain" description="DRBM" evidence="11">
    <location>
        <begin position="161"/>
        <end position="226"/>
    </location>
</feature>
<comment type="caution">
    <text evidence="13">The sequence shown here is derived from an EMBL/GenBank/DDBJ whole genome shotgun (WGS) entry which is preliminary data.</text>
</comment>
<dbReference type="Proteomes" id="UP000033876">
    <property type="component" value="Unassembled WGS sequence"/>
</dbReference>
<dbReference type="EC" id="3.1.26.3" evidence="9"/>
<dbReference type="FunFam" id="1.10.1520.10:FF:000001">
    <property type="entry name" value="Ribonuclease 3"/>
    <property type="match status" value="1"/>
</dbReference>
<dbReference type="PANTHER" id="PTHR11207:SF0">
    <property type="entry name" value="RIBONUCLEASE 3"/>
    <property type="match status" value="1"/>
</dbReference>
<feature type="domain" description="RNase III" evidence="12">
    <location>
        <begin position="5"/>
        <end position="134"/>
    </location>
</feature>
<name>A0A0G0GY95_9BACT</name>
<evidence type="ECO:0000313" key="14">
    <source>
        <dbReference type="Proteomes" id="UP000033876"/>
    </source>
</evidence>
<evidence type="ECO:0000256" key="10">
    <source>
        <dbReference type="SAM" id="MobiDB-lite"/>
    </source>
</evidence>
<dbReference type="NCBIfam" id="TIGR02191">
    <property type="entry name" value="RNaseIII"/>
    <property type="match status" value="1"/>
</dbReference>
<feature type="binding site" evidence="9">
    <location>
        <position position="120"/>
    </location>
    <ligand>
        <name>Mg(2+)</name>
        <dbReference type="ChEBI" id="CHEBI:18420"/>
    </ligand>
</feature>
<keyword evidence="8 9" id="KW-0694">RNA-binding</keyword>
<evidence type="ECO:0000259" key="11">
    <source>
        <dbReference type="PROSITE" id="PS50137"/>
    </source>
</evidence>
<dbReference type="CDD" id="cd10845">
    <property type="entry name" value="DSRM_RNAse_III_family"/>
    <property type="match status" value="1"/>
</dbReference>
<dbReference type="GO" id="GO:0010468">
    <property type="term" value="P:regulation of gene expression"/>
    <property type="evidence" value="ECO:0007669"/>
    <property type="project" value="TreeGrafter"/>
</dbReference>
<keyword evidence="5 9" id="KW-0540">Nuclease</keyword>
<keyword evidence="9" id="KW-0699">rRNA-binding</keyword>
<comment type="subcellular location">
    <subcellularLocation>
        <location evidence="9">Cytoplasm</location>
    </subcellularLocation>
</comment>
<evidence type="ECO:0000259" key="12">
    <source>
        <dbReference type="PROSITE" id="PS50142"/>
    </source>
</evidence>
<dbReference type="PANTHER" id="PTHR11207">
    <property type="entry name" value="RIBONUCLEASE III"/>
    <property type="match status" value="1"/>
</dbReference>
<dbReference type="GO" id="GO:0046872">
    <property type="term" value="F:metal ion binding"/>
    <property type="evidence" value="ECO:0007669"/>
    <property type="project" value="UniProtKB-KW"/>
</dbReference>
<feature type="active site" evidence="9">
    <location>
        <position position="51"/>
    </location>
</feature>
<dbReference type="Pfam" id="PF00035">
    <property type="entry name" value="dsrm"/>
    <property type="match status" value="1"/>
</dbReference>
<proteinExistence type="inferred from homology"/>
<feature type="active site" evidence="9">
    <location>
        <position position="123"/>
    </location>
</feature>